<evidence type="ECO:0000256" key="2">
    <source>
        <dbReference type="ARBA" id="ARBA00023002"/>
    </source>
</evidence>
<keyword evidence="2" id="KW-0560">Oxidoreductase</keyword>
<dbReference type="PANTHER" id="PTHR42840:SF3">
    <property type="entry name" value="BINDING ROSSMANN FOLD OXIDOREDUCTASE, PUTATIVE (AFU_ORTHOLOGUE AFUA_2G10240)-RELATED"/>
    <property type="match status" value="1"/>
</dbReference>
<dbReference type="GO" id="GO:0000166">
    <property type="term" value="F:nucleotide binding"/>
    <property type="evidence" value="ECO:0007669"/>
    <property type="project" value="InterPro"/>
</dbReference>
<dbReference type="SUPFAM" id="SSF55347">
    <property type="entry name" value="Glyceraldehyde-3-phosphate dehydrogenase-like, C-terminal domain"/>
    <property type="match status" value="1"/>
</dbReference>
<gene>
    <name evidence="5" type="ORF">EDD41_1872</name>
</gene>
<dbReference type="AlphaFoldDB" id="A0A3N1ZV28"/>
<dbReference type="Pfam" id="PF22725">
    <property type="entry name" value="GFO_IDH_MocA_C3"/>
    <property type="match status" value="1"/>
</dbReference>
<evidence type="ECO:0000259" key="4">
    <source>
        <dbReference type="Pfam" id="PF22725"/>
    </source>
</evidence>
<accession>A0A3N1ZV28</accession>
<sequence>MRIGIAGAGRIGAYHAKTFKELPGVDEVILSDAFPDVAQRAAEEVGVASSPDVETMLGRIDALVITSPTNTHGELIRAGLAAGLPTFCEKPVAASLEEAIELALLEQQTDVPIQIGFQRRFDVGYRRAREAVESGELGFIHTVRACSLDTAPPPEAYIRVSGGLFRDCNIHDFDIIRYVTGVEVDVAYAVGGNKGTDYIKQAGDIDTGMGIFTMTDGTLVTFSGSRENSYGHDVRMEVHGSRGDIGVGLDESLALISAEEGISWPTGPRVISFMDRFLPAYHVELDAFLAVARGEQPSPCTAYDGVQALRMAAACDLSVSEGRPVKLAEIAGADLTKPGE</sequence>
<dbReference type="PANTHER" id="PTHR42840">
    <property type="entry name" value="NAD(P)-BINDING ROSSMANN-FOLD SUPERFAMILY PROTEIN-RELATED"/>
    <property type="match status" value="1"/>
</dbReference>
<dbReference type="GO" id="GO:0016491">
    <property type="term" value="F:oxidoreductase activity"/>
    <property type="evidence" value="ECO:0007669"/>
    <property type="project" value="UniProtKB-KW"/>
</dbReference>
<dbReference type="Gene3D" id="3.40.50.720">
    <property type="entry name" value="NAD(P)-binding Rossmann-like Domain"/>
    <property type="match status" value="1"/>
</dbReference>
<proteinExistence type="inferred from homology"/>
<comment type="similarity">
    <text evidence="1">Belongs to the Gfo/Idh/MocA family.</text>
</comment>
<dbReference type="InterPro" id="IPR036291">
    <property type="entry name" value="NAD(P)-bd_dom_sf"/>
</dbReference>
<organism evidence="5 6">
    <name type="scientific">Luteococcus japonicus</name>
    <dbReference type="NCBI Taxonomy" id="33984"/>
    <lineage>
        <taxon>Bacteria</taxon>
        <taxon>Bacillati</taxon>
        <taxon>Actinomycetota</taxon>
        <taxon>Actinomycetes</taxon>
        <taxon>Propionibacteriales</taxon>
        <taxon>Propionibacteriaceae</taxon>
        <taxon>Luteococcus</taxon>
    </lineage>
</organism>
<evidence type="ECO:0000259" key="3">
    <source>
        <dbReference type="Pfam" id="PF01408"/>
    </source>
</evidence>
<dbReference type="EMBL" id="RKHG01000001">
    <property type="protein sequence ID" value="ROR54646.1"/>
    <property type="molecule type" value="Genomic_DNA"/>
</dbReference>
<dbReference type="InterPro" id="IPR055170">
    <property type="entry name" value="GFO_IDH_MocA-like_dom"/>
</dbReference>
<protein>
    <submittedName>
        <fullName evidence="5">Myo-inositol 2-dehydrogenase/D-chiro-inositol 1-dehydrogenase</fullName>
    </submittedName>
</protein>
<feature type="domain" description="GFO/IDH/MocA-like oxidoreductase" evidence="4">
    <location>
        <begin position="125"/>
        <end position="245"/>
    </location>
</feature>
<reference evidence="5 6" key="1">
    <citation type="submission" date="2018-11" db="EMBL/GenBank/DDBJ databases">
        <title>Sequencing the genomes of 1000 actinobacteria strains.</title>
        <authorList>
            <person name="Klenk H.-P."/>
        </authorList>
    </citation>
    <scope>NUCLEOTIDE SEQUENCE [LARGE SCALE GENOMIC DNA]</scope>
    <source>
        <strain evidence="5 6">DSM 10546</strain>
    </source>
</reference>
<evidence type="ECO:0000313" key="5">
    <source>
        <dbReference type="EMBL" id="ROR54646.1"/>
    </source>
</evidence>
<evidence type="ECO:0000256" key="1">
    <source>
        <dbReference type="ARBA" id="ARBA00010928"/>
    </source>
</evidence>
<dbReference type="Pfam" id="PF01408">
    <property type="entry name" value="GFO_IDH_MocA"/>
    <property type="match status" value="1"/>
</dbReference>
<name>A0A3N1ZV28_9ACTN</name>
<dbReference type="InterPro" id="IPR000683">
    <property type="entry name" value="Gfo/Idh/MocA-like_OxRdtase_N"/>
</dbReference>
<evidence type="ECO:0000313" key="6">
    <source>
        <dbReference type="Proteomes" id="UP000275749"/>
    </source>
</evidence>
<dbReference type="SUPFAM" id="SSF51735">
    <property type="entry name" value="NAD(P)-binding Rossmann-fold domains"/>
    <property type="match status" value="1"/>
</dbReference>
<dbReference type="Proteomes" id="UP000275749">
    <property type="component" value="Unassembled WGS sequence"/>
</dbReference>
<feature type="domain" description="Gfo/Idh/MocA-like oxidoreductase N-terminal" evidence="3">
    <location>
        <begin position="1"/>
        <end position="117"/>
    </location>
</feature>
<comment type="caution">
    <text evidence="5">The sequence shown here is derived from an EMBL/GenBank/DDBJ whole genome shotgun (WGS) entry which is preliminary data.</text>
</comment>
<dbReference type="Gene3D" id="3.30.360.10">
    <property type="entry name" value="Dihydrodipicolinate Reductase, domain 2"/>
    <property type="match status" value="1"/>
</dbReference>
<dbReference type="RefSeq" id="WP_123575684.1">
    <property type="nucleotide sequence ID" value="NZ_RKHG01000001.1"/>
</dbReference>